<reference evidence="4" key="1">
    <citation type="submission" date="2019-08" db="EMBL/GenBank/DDBJ databases">
        <title>Limnoglobus roseus gen. nov., sp. nov., a novel freshwater planctomycete with a giant genome from the family Gemmataceae.</title>
        <authorList>
            <person name="Kulichevskaya I.S."/>
            <person name="Naumoff D.G."/>
            <person name="Miroshnikov K."/>
            <person name="Ivanova A."/>
            <person name="Philippov D.A."/>
            <person name="Hakobyan A."/>
            <person name="Rijpstra I.C."/>
            <person name="Sinninghe Damste J.S."/>
            <person name="Liesack W."/>
            <person name="Dedysh S.N."/>
        </authorList>
    </citation>
    <scope>NUCLEOTIDE SEQUENCE [LARGE SCALE GENOMIC DNA]</scope>
    <source>
        <strain evidence="4">PX52</strain>
    </source>
</reference>
<dbReference type="Proteomes" id="UP000324974">
    <property type="component" value="Chromosome"/>
</dbReference>
<evidence type="ECO:0000259" key="2">
    <source>
        <dbReference type="Pfam" id="PF13472"/>
    </source>
</evidence>
<evidence type="ECO:0000256" key="1">
    <source>
        <dbReference type="SAM" id="MobiDB-lite"/>
    </source>
</evidence>
<feature type="region of interest" description="Disordered" evidence="1">
    <location>
        <begin position="1"/>
        <end position="28"/>
    </location>
</feature>
<gene>
    <name evidence="3" type="ORF">PX52LOC_03501</name>
</gene>
<evidence type="ECO:0000313" key="3">
    <source>
        <dbReference type="EMBL" id="QEL16541.1"/>
    </source>
</evidence>
<dbReference type="Pfam" id="PF13472">
    <property type="entry name" value="Lipase_GDSL_2"/>
    <property type="match status" value="1"/>
</dbReference>
<feature type="domain" description="SGNH hydrolase-type esterase" evidence="2">
    <location>
        <begin position="261"/>
        <end position="425"/>
    </location>
</feature>
<dbReference type="SUPFAM" id="SSF52266">
    <property type="entry name" value="SGNH hydrolase"/>
    <property type="match status" value="1"/>
</dbReference>
<feature type="compositionally biased region" description="Basic and acidic residues" evidence="1">
    <location>
        <begin position="1"/>
        <end position="17"/>
    </location>
</feature>
<dbReference type="CDD" id="cd00229">
    <property type="entry name" value="SGNH_hydrolase"/>
    <property type="match status" value="1"/>
</dbReference>
<name>A0A5C1ABC1_9BACT</name>
<organism evidence="3 4">
    <name type="scientific">Limnoglobus roseus</name>
    <dbReference type="NCBI Taxonomy" id="2598579"/>
    <lineage>
        <taxon>Bacteria</taxon>
        <taxon>Pseudomonadati</taxon>
        <taxon>Planctomycetota</taxon>
        <taxon>Planctomycetia</taxon>
        <taxon>Gemmatales</taxon>
        <taxon>Gemmataceae</taxon>
        <taxon>Limnoglobus</taxon>
    </lineage>
</organism>
<protein>
    <recommendedName>
        <fullName evidence="2">SGNH hydrolase-type esterase domain-containing protein</fullName>
    </recommendedName>
</protein>
<dbReference type="GO" id="GO:0016788">
    <property type="term" value="F:hydrolase activity, acting on ester bonds"/>
    <property type="evidence" value="ECO:0007669"/>
    <property type="project" value="UniProtKB-ARBA"/>
</dbReference>
<sequence>MILGYGKEKPDFRKPYTDGRIVGSPPTGVPSPTQIAGLSAYYTASSLADNKGDGTNITSWPDVAGQYPLNYVQGTATYYSSNLSQEKRPFVWFLSGNNAAGVFNNPTYVTNARRMSCFLVIDLDSIDRNSYPINIGSFDLALQVMNGIVRWYDGGNTYTTTFKVPTNRRIAILVTCNDQSTKVYVDSVSNVQTLTANGSGRYTGLNLGHTSSPAHGKIYEFGIYRRDLTTNEASQFFEYCRVNYDTGSAAETPLGRVIFEGDSIMEGFGSTRGRNISDRLKVNKNWHCHNFGLYGQFVTDMTSDQSEINTPYANSSNWLFFIGGINDIASGNSAATVHTRINTYLTAAISGGFSKANIVVFTLSSNREQTVRDDVNTLIRANYTSYAGQLVDVAADPFLGVTLAGGFLNSAAYTDLVHPTDLGYAYYAELIRNSITLPF</sequence>
<dbReference type="AlphaFoldDB" id="A0A5C1ABC1"/>
<evidence type="ECO:0000313" key="4">
    <source>
        <dbReference type="Proteomes" id="UP000324974"/>
    </source>
</evidence>
<dbReference type="InterPro" id="IPR036514">
    <property type="entry name" value="SGNH_hydro_sf"/>
</dbReference>
<dbReference type="InterPro" id="IPR013320">
    <property type="entry name" value="ConA-like_dom_sf"/>
</dbReference>
<dbReference type="InterPro" id="IPR013830">
    <property type="entry name" value="SGNH_hydro"/>
</dbReference>
<proteinExistence type="predicted"/>
<dbReference type="Gene3D" id="2.60.120.200">
    <property type="match status" value="1"/>
</dbReference>
<keyword evidence="4" id="KW-1185">Reference proteome</keyword>
<dbReference type="EMBL" id="CP042425">
    <property type="protein sequence ID" value="QEL16541.1"/>
    <property type="molecule type" value="Genomic_DNA"/>
</dbReference>
<dbReference type="SUPFAM" id="SSF49899">
    <property type="entry name" value="Concanavalin A-like lectins/glucanases"/>
    <property type="match status" value="1"/>
</dbReference>
<dbReference type="Gene3D" id="3.40.50.1110">
    <property type="entry name" value="SGNH hydrolase"/>
    <property type="match status" value="1"/>
</dbReference>
<dbReference type="RefSeq" id="WP_149111261.1">
    <property type="nucleotide sequence ID" value="NZ_CP042425.1"/>
</dbReference>
<dbReference type="KEGG" id="lrs:PX52LOC_03501"/>
<accession>A0A5C1ABC1</accession>
<dbReference type="OrthoDB" id="9145816at2"/>